<comment type="catalytic activity">
    <reaction evidence="1 16">
        <text>(R)-pantothenate + ATP = (R)-4'-phosphopantothenate + ADP + H(+)</text>
        <dbReference type="Rhea" id="RHEA:16373"/>
        <dbReference type="ChEBI" id="CHEBI:10986"/>
        <dbReference type="ChEBI" id="CHEBI:15378"/>
        <dbReference type="ChEBI" id="CHEBI:29032"/>
        <dbReference type="ChEBI" id="CHEBI:30616"/>
        <dbReference type="ChEBI" id="CHEBI:456216"/>
        <dbReference type="EC" id="2.7.1.33"/>
    </reaction>
</comment>
<dbReference type="NCBIfam" id="TIGR00671">
    <property type="entry name" value="baf"/>
    <property type="match status" value="1"/>
</dbReference>
<keyword evidence="10 16" id="KW-0418">Kinase</keyword>
<dbReference type="InterPro" id="IPR043129">
    <property type="entry name" value="ATPase_NBD"/>
</dbReference>
<dbReference type="GO" id="GO:0005524">
    <property type="term" value="F:ATP binding"/>
    <property type="evidence" value="ECO:0007669"/>
    <property type="project" value="UniProtKB-UniRule"/>
</dbReference>
<dbReference type="Gene3D" id="3.30.420.40">
    <property type="match status" value="2"/>
</dbReference>
<dbReference type="UniPathway" id="UPA00241">
    <property type="reaction ID" value="UER00352"/>
</dbReference>
<organism evidence="17 18">
    <name type="scientific">Heliophilum fasciatum</name>
    <dbReference type="NCBI Taxonomy" id="35700"/>
    <lineage>
        <taxon>Bacteria</taxon>
        <taxon>Bacillati</taxon>
        <taxon>Bacillota</taxon>
        <taxon>Clostridia</taxon>
        <taxon>Eubacteriales</taxon>
        <taxon>Heliobacteriaceae</taxon>
        <taxon>Heliophilum</taxon>
    </lineage>
</organism>
<dbReference type="SUPFAM" id="SSF53067">
    <property type="entry name" value="Actin-like ATPase domain"/>
    <property type="match status" value="2"/>
</dbReference>
<comment type="caution">
    <text evidence="17">The sequence shown here is derived from an EMBL/GenBank/DDBJ whole genome shotgun (WGS) entry which is preliminary data.</text>
</comment>
<dbReference type="AlphaFoldDB" id="A0A4R2RW65"/>
<evidence type="ECO:0000256" key="13">
    <source>
        <dbReference type="ARBA" id="ARBA00022993"/>
    </source>
</evidence>
<evidence type="ECO:0000313" key="18">
    <source>
        <dbReference type="Proteomes" id="UP000294813"/>
    </source>
</evidence>
<dbReference type="EC" id="2.7.1.33" evidence="6 16"/>
<comment type="function">
    <text evidence="16">Catalyzes the phosphorylation of pantothenate (Pan), the first step in CoA biosynthesis.</text>
</comment>
<name>A0A4R2RW65_9FIRM</name>
<dbReference type="PANTHER" id="PTHR34265">
    <property type="entry name" value="TYPE III PANTOTHENATE KINASE"/>
    <property type="match status" value="1"/>
</dbReference>
<feature type="active site" description="Proton acceptor" evidence="16">
    <location>
        <position position="109"/>
    </location>
</feature>
<evidence type="ECO:0000256" key="4">
    <source>
        <dbReference type="ARBA" id="ARBA00005225"/>
    </source>
</evidence>
<feature type="binding site" evidence="16">
    <location>
        <position position="132"/>
    </location>
    <ligand>
        <name>ATP</name>
        <dbReference type="ChEBI" id="CHEBI:30616"/>
    </ligand>
</feature>
<proteinExistence type="inferred from homology"/>
<keyword evidence="8 16" id="KW-0808">Transferase</keyword>
<accession>A0A4R2RW65</accession>
<comment type="subcellular location">
    <subcellularLocation>
        <location evidence="3 16">Cytoplasm</location>
    </subcellularLocation>
</comment>
<feature type="binding site" evidence="16">
    <location>
        <begin position="6"/>
        <end position="13"/>
    </location>
    <ligand>
        <name>ATP</name>
        <dbReference type="ChEBI" id="CHEBI:30616"/>
    </ligand>
</feature>
<keyword evidence="11 16" id="KW-0067">ATP-binding</keyword>
<dbReference type="Pfam" id="PF03309">
    <property type="entry name" value="Pan_kinase"/>
    <property type="match status" value="1"/>
</dbReference>
<dbReference type="GO" id="GO:0005737">
    <property type="term" value="C:cytoplasm"/>
    <property type="evidence" value="ECO:0007669"/>
    <property type="project" value="UniProtKB-SubCell"/>
</dbReference>
<dbReference type="NCBIfam" id="NF009855">
    <property type="entry name" value="PRK13321.1"/>
    <property type="match status" value="1"/>
</dbReference>
<comment type="subunit">
    <text evidence="5 16">Homodimer.</text>
</comment>
<comment type="pathway">
    <text evidence="4 16">Cofactor biosynthesis; coenzyme A biosynthesis; CoA from (R)-pantothenate: step 1/5.</text>
</comment>
<evidence type="ECO:0000256" key="10">
    <source>
        <dbReference type="ARBA" id="ARBA00022777"/>
    </source>
</evidence>
<evidence type="ECO:0000256" key="12">
    <source>
        <dbReference type="ARBA" id="ARBA00022958"/>
    </source>
</evidence>
<evidence type="ECO:0000256" key="6">
    <source>
        <dbReference type="ARBA" id="ARBA00012102"/>
    </source>
</evidence>
<dbReference type="EMBL" id="SLXT01000005">
    <property type="protein sequence ID" value="TCP67219.1"/>
    <property type="molecule type" value="Genomic_DNA"/>
</dbReference>
<comment type="similarity">
    <text evidence="14 16">Belongs to the type III pantothenate kinase family.</text>
</comment>
<gene>
    <name evidence="16" type="primary">coaX</name>
    <name evidence="17" type="ORF">EDD73_105114</name>
</gene>
<comment type="cofactor">
    <cofactor evidence="2">
        <name>K(+)</name>
        <dbReference type="ChEBI" id="CHEBI:29103"/>
    </cofactor>
</comment>
<dbReference type="GO" id="GO:0004594">
    <property type="term" value="F:pantothenate kinase activity"/>
    <property type="evidence" value="ECO:0007669"/>
    <property type="project" value="UniProtKB-UniRule"/>
</dbReference>
<evidence type="ECO:0000256" key="9">
    <source>
        <dbReference type="ARBA" id="ARBA00022741"/>
    </source>
</evidence>
<keyword evidence="9 16" id="KW-0547">Nucleotide-binding</keyword>
<evidence type="ECO:0000256" key="1">
    <source>
        <dbReference type="ARBA" id="ARBA00001206"/>
    </source>
</evidence>
<keyword evidence="12 16" id="KW-0630">Potassium</keyword>
<comment type="cofactor">
    <cofactor evidence="16">
        <name>NH4(+)</name>
        <dbReference type="ChEBI" id="CHEBI:28938"/>
    </cofactor>
    <cofactor evidence="16">
        <name>K(+)</name>
        <dbReference type="ChEBI" id="CHEBI:29103"/>
    </cofactor>
    <text evidence="16">A monovalent cation. Ammonium or potassium.</text>
</comment>
<keyword evidence="18" id="KW-1185">Reference proteome</keyword>
<feature type="binding site" evidence="16">
    <location>
        <begin position="107"/>
        <end position="110"/>
    </location>
    <ligand>
        <name>substrate</name>
    </ligand>
</feature>
<keyword evidence="7 16" id="KW-0963">Cytoplasm</keyword>
<feature type="binding site" evidence="16">
    <location>
        <position position="184"/>
    </location>
    <ligand>
        <name>substrate</name>
    </ligand>
</feature>
<reference evidence="17 18" key="1">
    <citation type="submission" date="2019-03" db="EMBL/GenBank/DDBJ databases">
        <title>Genomic Encyclopedia of Type Strains, Phase IV (KMG-IV): sequencing the most valuable type-strain genomes for metagenomic binning, comparative biology and taxonomic classification.</title>
        <authorList>
            <person name="Goeker M."/>
        </authorList>
    </citation>
    <scope>NUCLEOTIDE SEQUENCE [LARGE SCALE GENOMIC DNA]</scope>
    <source>
        <strain evidence="17 18">DSM 11170</strain>
    </source>
</reference>
<dbReference type="InterPro" id="IPR004619">
    <property type="entry name" value="Type_III_PanK"/>
</dbReference>
<feature type="binding site" evidence="16">
    <location>
        <position position="129"/>
    </location>
    <ligand>
        <name>K(+)</name>
        <dbReference type="ChEBI" id="CHEBI:29103"/>
    </ligand>
</feature>
<evidence type="ECO:0000256" key="7">
    <source>
        <dbReference type="ARBA" id="ARBA00022490"/>
    </source>
</evidence>
<evidence type="ECO:0000313" key="17">
    <source>
        <dbReference type="EMBL" id="TCP67219.1"/>
    </source>
</evidence>
<evidence type="ECO:0000256" key="2">
    <source>
        <dbReference type="ARBA" id="ARBA00001958"/>
    </source>
</evidence>
<evidence type="ECO:0000256" key="14">
    <source>
        <dbReference type="ARBA" id="ARBA00038036"/>
    </source>
</evidence>
<sequence length="260" mass="28431">MLLALDIGNTNIVAAIYHGDHLVTQWRMATDRRKTKDEYRILVIQALENSGLKKDAIEHVAISSVVPPLNPMLLSMFQEYWGIRPLIVRPGTKTGLNIKLDDSRSVGPDRIVNAVAAYHHYGGPVIIVDLGTATTFCAVNRHGDYLGGVICPGLGISTEALVAQTAKLPRIEICQPQRALGQTTEESMQSGVYFGYVGMVDGLISRFKGELGEEGQQAQVVITGGFGELIGKGCRQVDHIHPSLTLDGLRLLYERNRGER</sequence>
<evidence type="ECO:0000256" key="8">
    <source>
        <dbReference type="ARBA" id="ARBA00022679"/>
    </source>
</evidence>
<dbReference type="OrthoDB" id="9804707at2"/>
<dbReference type="GO" id="GO:0046872">
    <property type="term" value="F:metal ion binding"/>
    <property type="evidence" value="ECO:0007669"/>
    <property type="project" value="UniProtKB-KW"/>
</dbReference>
<evidence type="ECO:0000256" key="3">
    <source>
        <dbReference type="ARBA" id="ARBA00004496"/>
    </source>
</evidence>
<dbReference type="Proteomes" id="UP000294813">
    <property type="component" value="Unassembled WGS sequence"/>
</dbReference>
<dbReference type="RefSeq" id="WP_131918477.1">
    <property type="nucleotide sequence ID" value="NZ_JAOQNU010000005.1"/>
</dbReference>
<dbReference type="PANTHER" id="PTHR34265:SF1">
    <property type="entry name" value="TYPE III PANTOTHENATE KINASE"/>
    <property type="match status" value="1"/>
</dbReference>
<keyword evidence="13 16" id="KW-0173">Coenzyme A biosynthesis</keyword>
<protein>
    <recommendedName>
        <fullName evidence="15 16">Type III pantothenate kinase</fullName>
        <ecNumber evidence="6 16">2.7.1.33</ecNumber>
    </recommendedName>
    <alternativeName>
        <fullName evidence="16">PanK-III</fullName>
    </alternativeName>
    <alternativeName>
        <fullName evidence="16">Pantothenic acid kinase</fullName>
    </alternativeName>
</protein>
<dbReference type="HAMAP" id="MF_01274">
    <property type="entry name" value="Pantothen_kinase_3"/>
    <property type="match status" value="1"/>
</dbReference>
<keyword evidence="16" id="KW-0479">Metal-binding</keyword>
<evidence type="ECO:0000256" key="16">
    <source>
        <dbReference type="HAMAP-Rule" id="MF_01274"/>
    </source>
</evidence>
<evidence type="ECO:0000256" key="11">
    <source>
        <dbReference type="ARBA" id="ARBA00022840"/>
    </source>
</evidence>
<comment type="caution">
    <text evidence="16">Lacks conserved residue(s) required for the propagation of feature annotation.</text>
</comment>
<evidence type="ECO:0000256" key="15">
    <source>
        <dbReference type="ARBA" id="ARBA00040883"/>
    </source>
</evidence>
<dbReference type="NCBIfam" id="NF009848">
    <property type="entry name" value="PRK13318.1-6"/>
    <property type="match status" value="1"/>
</dbReference>
<dbReference type="CDD" id="cd24015">
    <property type="entry name" value="ASKHA_NBD_PanK-III"/>
    <property type="match status" value="1"/>
</dbReference>
<evidence type="ECO:0000256" key="5">
    <source>
        <dbReference type="ARBA" id="ARBA00011738"/>
    </source>
</evidence>
<dbReference type="GO" id="GO:0015937">
    <property type="term" value="P:coenzyme A biosynthetic process"/>
    <property type="evidence" value="ECO:0007669"/>
    <property type="project" value="UniProtKB-UniRule"/>
</dbReference>